<keyword evidence="2" id="KW-0255">Endonuclease</keyword>
<comment type="caution">
    <text evidence="2">The sequence shown here is derived from an EMBL/GenBank/DDBJ whole genome shotgun (WGS) entry which is preliminary data.</text>
</comment>
<dbReference type="PANTHER" id="PTHR33877">
    <property type="entry name" value="SLL1193 PROTEIN"/>
    <property type="match status" value="1"/>
</dbReference>
<dbReference type="Proteomes" id="UP001171916">
    <property type="component" value="Unassembled WGS sequence"/>
</dbReference>
<dbReference type="InterPro" id="IPR052892">
    <property type="entry name" value="NA-targeting_endonuclease"/>
</dbReference>
<dbReference type="RefSeq" id="WP_289998442.1">
    <property type="nucleotide sequence ID" value="NZ_JAUEPH010000001.1"/>
</dbReference>
<keyword evidence="2" id="KW-0378">Hydrolase</keyword>
<dbReference type="EMBL" id="JAUEPH010000001">
    <property type="protein sequence ID" value="MDN3202885.1"/>
    <property type="molecule type" value="Genomic_DNA"/>
</dbReference>
<name>A0ABT7Y8S0_9BACT</name>
<evidence type="ECO:0000259" key="1">
    <source>
        <dbReference type="SMART" id="SM00507"/>
    </source>
</evidence>
<reference evidence="2" key="1">
    <citation type="submission" date="2023-06" db="EMBL/GenBank/DDBJ databases">
        <title>Robiginitalea aurantiacus sp. nov. and Algoriphagus sediminis sp. nov., isolated from coastal sediment.</title>
        <authorList>
            <person name="Zhou Z.Y."/>
            <person name="An J."/>
            <person name="Jia Y.W."/>
            <person name="Du Z.J."/>
        </authorList>
    </citation>
    <scope>NUCLEOTIDE SEQUENCE</scope>
    <source>
        <strain evidence="2">C2-7</strain>
    </source>
</reference>
<dbReference type="PANTHER" id="PTHR33877:SF2">
    <property type="entry name" value="OS07G0170200 PROTEIN"/>
    <property type="match status" value="1"/>
</dbReference>
<proteinExistence type="predicted"/>
<keyword evidence="2" id="KW-0540">Nuclease</keyword>
<dbReference type="InterPro" id="IPR029471">
    <property type="entry name" value="HNH_5"/>
</dbReference>
<accession>A0ABT7Y8S0</accession>
<dbReference type="GO" id="GO:0004519">
    <property type="term" value="F:endonuclease activity"/>
    <property type="evidence" value="ECO:0007669"/>
    <property type="project" value="UniProtKB-KW"/>
</dbReference>
<sequence length="170" mass="19227">MNKRVLVLNLDHSPVSVVTVQKAIVLCLMQKANCLKTYEYLQIRTVSKSFDYPAVIRLNEYKNIPYKGVMLNRANIFRRDKHECLYCGSTKQLTIDHVIPSSKGGRSTWTNLATACHRCNVKKGDKTPELAGMSLRVKPFKPSLSYFLADYAENNATEWIPFLSVPVVSG</sequence>
<feature type="domain" description="HNH nuclease" evidence="1">
    <location>
        <begin position="71"/>
        <end position="121"/>
    </location>
</feature>
<dbReference type="InterPro" id="IPR003615">
    <property type="entry name" value="HNH_nuc"/>
</dbReference>
<keyword evidence="3" id="KW-1185">Reference proteome</keyword>
<evidence type="ECO:0000313" key="3">
    <source>
        <dbReference type="Proteomes" id="UP001171916"/>
    </source>
</evidence>
<gene>
    <name evidence="2" type="ORF">QVH07_01935</name>
</gene>
<dbReference type="Pfam" id="PF14279">
    <property type="entry name" value="HNH_5"/>
    <property type="match status" value="1"/>
</dbReference>
<protein>
    <submittedName>
        <fullName evidence="2">HNH endonuclease</fullName>
    </submittedName>
</protein>
<dbReference type="Gene3D" id="1.10.30.50">
    <property type="match status" value="1"/>
</dbReference>
<dbReference type="SMART" id="SM00507">
    <property type="entry name" value="HNHc"/>
    <property type="match status" value="1"/>
</dbReference>
<organism evidence="2 3">
    <name type="scientific">Algoriphagus sediminis</name>
    <dbReference type="NCBI Taxonomy" id="3057113"/>
    <lineage>
        <taxon>Bacteria</taxon>
        <taxon>Pseudomonadati</taxon>
        <taxon>Bacteroidota</taxon>
        <taxon>Cytophagia</taxon>
        <taxon>Cytophagales</taxon>
        <taxon>Cyclobacteriaceae</taxon>
        <taxon>Algoriphagus</taxon>
    </lineage>
</organism>
<dbReference type="CDD" id="cd00085">
    <property type="entry name" value="HNHc"/>
    <property type="match status" value="1"/>
</dbReference>
<evidence type="ECO:0000313" key="2">
    <source>
        <dbReference type="EMBL" id="MDN3202885.1"/>
    </source>
</evidence>